<evidence type="ECO:0000313" key="2">
    <source>
        <dbReference type="Proteomes" id="UP000271098"/>
    </source>
</evidence>
<dbReference type="Proteomes" id="UP000271098">
    <property type="component" value="Unassembled WGS sequence"/>
</dbReference>
<organism evidence="3">
    <name type="scientific">Gongylonema pulchrum</name>
    <dbReference type="NCBI Taxonomy" id="637853"/>
    <lineage>
        <taxon>Eukaryota</taxon>
        <taxon>Metazoa</taxon>
        <taxon>Ecdysozoa</taxon>
        <taxon>Nematoda</taxon>
        <taxon>Chromadorea</taxon>
        <taxon>Rhabditida</taxon>
        <taxon>Spirurina</taxon>
        <taxon>Spiruromorpha</taxon>
        <taxon>Spiruroidea</taxon>
        <taxon>Gongylonematidae</taxon>
        <taxon>Gongylonema</taxon>
    </lineage>
</organism>
<proteinExistence type="predicted"/>
<dbReference type="OrthoDB" id="1405595at2759"/>
<keyword evidence="2" id="KW-1185">Reference proteome</keyword>
<accession>A0A183E994</accession>
<gene>
    <name evidence="1" type="ORF">GPUH_LOCUS17535</name>
</gene>
<sequence>MTGPVFRTQWAVSLRKLNLQGVVHFRTKCTECGLMTVKPSLLIRHMQRVHRQSSFSAVIEVRGMPDIRVDMDRGRVTWWCCDLAFEDRHRFIHHRRSFHNPFLENYSWPVDGDGQPVIAAEEAAGGEAVGEAQIVKLINPDGTESDEFYLLMPKSSNSEFVRASPFGFTKMALKVAAQNEEENMMEVQQNESVPGNVQLDPEECVQLEQQHRHSFNDNMNLVAVSVANGAPHRSSSNVEVEPAVDFGSSTLLDNDILDSSLISGTHMADSKFYGIGHTFSLSHSMEDVSTQGGVPALPPENLLGTEMSPSRILVPSDLFGSSILLDNSFGEQFPTESIITTPSNSAQHYSSSLYNSTICPELSDFKETSVPGNYSSLVANSNPAVTLPDSPGFVRNKIHNVLDLETRNATLALTSVMESSSSICSLNDCITPFFLEPHDPAIAGSADYNISL</sequence>
<reference evidence="1 2" key="2">
    <citation type="submission" date="2018-11" db="EMBL/GenBank/DDBJ databases">
        <authorList>
            <consortium name="Pathogen Informatics"/>
        </authorList>
    </citation>
    <scope>NUCLEOTIDE SEQUENCE [LARGE SCALE GENOMIC DNA]</scope>
</reference>
<evidence type="ECO:0000313" key="3">
    <source>
        <dbReference type="WBParaSite" id="GPUH_0001755701-mRNA-1"/>
    </source>
</evidence>
<evidence type="ECO:0000313" key="1">
    <source>
        <dbReference type="EMBL" id="VDN29985.1"/>
    </source>
</evidence>
<name>A0A183E994_9BILA</name>
<protein>
    <submittedName>
        <fullName evidence="3">C2H2-type domain-containing protein</fullName>
    </submittedName>
</protein>
<dbReference type="EMBL" id="UYRT01085317">
    <property type="protein sequence ID" value="VDN29985.1"/>
    <property type="molecule type" value="Genomic_DNA"/>
</dbReference>
<reference evidence="3" key="1">
    <citation type="submission" date="2016-06" db="UniProtKB">
        <authorList>
            <consortium name="WormBaseParasite"/>
        </authorList>
    </citation>
    <scope>IDENTIFICATION</scope>
</reference>
<dbReference type="WBParaSite" id="GPUH_0001755701-mRNA-1">
    <property type="protein sequence ID" value="GPUH_0001755701-mRNA-1"/>
    <property type="gene ID" value="GPUH_0001755701"/>
</dbReference>
<dbReference type="AlphaFoldDB" id="A0A183E994"/>